<evidence type="ECO:0000313" key="1">
    <source>
        <dbReference type="EMBL" id="RKS50464.1"/>
    </source>
</evidence>
<organism evidence="1 2">
    <name type="scientific">Gillisia mitskevichiae</name>
    <dbReference type="NCBI Taxonomy" id="270921"/>
    <lineage>
        <taxon>Bacteria</taxon>
        <taxon>Pseudomonadati</taxon>
        <taxon>Bacteroidota</taxon>
        <taxon>Flavobacteriia</taxon>
        <taxon>Flavobacteriales</taxon>
        <taxon>Flavobacteriaceae</taxon>
        <taxon>Gillisia</taxon>
    </lineage>
</organism>
<keyword evidence="2" id="KW-1185">Reference proteome</keyword>
<dbReference type="Proteomes" id="UP000276282">
    <property type="component" value="Unassembled WGS sequence"/>
</dbReference>
<protein>
    <submittedName>
        <fullName evidence="1">Uncharacterized protein</fullName>
    </submittedName>
</protein>
<sequence length="213" mass="25097">MKKTFFILAFSVFHLTMFSQIPPSIIYTTYFPNDDRYEKYNKYEGSIYLNDDFVLGNVLDIQNGSSQAAYLRYNLLEDIVEIKLTPGSETRILPKIDNIKYDFGDYGLLLKEEANKKSYYLEYFNRENLKFLAKPSLAATRKNSDIMGIDNILIFQDYKYYILKDNEMKEIHLRTKDLKQLFAGNSVAENYLKSHNVNNIDKIKHFLEFYGND</sequence>
<dbReference type="EMBL" id="RBLG01000003">
    <property type="protein sequence ID" value="RKS50464.1"/>
    <property type="molecule type" value="Genomic_DNA"/>
</dbReference>
<gene>
    <name evidence="1" type="ORF">BC962_2225</name>
</gene>
<name>A0A495PI88_9FLAO</name>
<accession>A0A495PI88</accession>
<dbReference type="RefSeq" id="WP_147405651.1">
    <property type="nucleotide sequence ID" value="NZ_RBLG01000003.1"/>
</dbReference>
<proteinExistence type="predicted"/>
<comment type="caution">
    <text evidence="1">The sequence shown here is derived from an EMBL/GenBank/DDBJ whole genome shotgun (WGS) entry which is preliminary data.</text>
</comment>
<evidence type="ECO:0000313" key="2">
    <source>
        <dbReference type="Proteomes" id="UP000276282"/>
    </source>
</evidence>
<reference evidence="1 2" key="1">
    <citation type="submission" date="2018-10" db="EMBL/GenBank/DDBJ databases">
        <title>Genomic Encyclopedia of Archaeal and Bacterial Type Strains, Phase II (KMG-II): from individual species to whole genera.</title>
        <authorList>
            <person name="Goeker M."/>
        </authorList>
    </citation>
    <scope>NUCLEOTIDE SEQUENCE [LARGE SCALE GENOMIC DNA]</scope>
    <source>
        <strain evidence="1 2">DSM 19839</strain>
    </source>
</reference>
<dbReference type="AlphaFoldDB" id="A0A495PI88"/>
<dbReference type="OrthoDB" id="1158982at2"/>